<name>A0A852CP36_9PICI</name>
<keyword evidence="3" id="KW-1185">Reference proteome</keyword>
<organism evidence="2 3">
    <name type="scientific">Ramphastos sulfuratus</name>
    <dbReference type="NCBI Taxonomy" id="322582"/>
    <lineage>
        <taxon>Eukaryota</taxon>
        <taxon>Metazoa</taxon>
        <taxon>Chordata</taxon>
        <taxon>Craniata</taxon>
        <taxon>Vertebrata</taxon>
        <taxon>Euteleostomi</taxon>
        <taxon>Archelosauria</taxon>
        <taxon>Archosauria</taxon>
        <taxon>Dinosauria</taxon>
        <taxon>Saurischia</taxon>
        <taxon>Theropoda</taxon>
        <taxon>Coelurosauria</taxon>
        <taxon>Aves</taxon>
        <taxon>Neognathae</taxon>
        <taxon>Neoaves</taxon>
        <taxon>Telluraves</taxon>
        <taxon>Coraciimorphae</taxon>
        <taxon>Piciformes</taxon>
        <taxon>Ramphastidae</taxon>
        <taxon>Ramphastos</taxon>
    </lineage>
</organism>
<sequence length="68" mass="7526">LWQVPVTFEDVAVYLSHAEWEAITEEQQELYRSVMLDIYELLTSLGKGSVSSWARVSPRGVAGAEGGI</sequence>
<comment type="caution">
    <text evidence="2">The sequence shown here is derived from an EMBL/GenBank/DDBJ whole genome shotgun (WGS) entry which is preliminary data.</text>
</comment>
<dbReference type="CDD" id="cd07765">
    <property type="entry name" value="KRAB_A-box"/>
    <property type="match status" value="1"/>
</dbReference>
<dbReference type="GO" id="GO:0006355">
    <property type="term" value="P:regulation of DNA-templated transcription"/>
    <property type="evidence" value="ECO:0007669"/>
    <property type="project" value="InterPro"/>
</dbReference>
<feature type="domain" description="KRAB" evidence="1">
    <location>
        <begin position="6"/>
        <end position="68"/>
    </location>
</feature>
<protein>
    <submittedName>
        <fullName evidence="2">ZNF19 protein</fullName>
    </submittedName>
</protein>
<dbReference type="SUPFAM" id="SSF109640">
    <property type="entry name" value="KRAB domain (Kruppel-associated box)"/>
    <property type="match status" value="1"/>
</dbReference>
<dbReference type="PANTHER" id="PTHR23232">
    <property type="entry name" value="KRAB DOMAIN C2H2 ZINC FINGER"/>
    <property type="match status" value="1"/>
</dbReference>
<proteinExistence type="predicted"/>
<evidence type="ECO:0000313" key="3">
    <source>
        <dbReference type="Proteomes" id="UP000611227"/>
    </source>
</evidence>
<accession>A0A852CP36</accession>
<dbReference type="InterPro" id="IPR050169">
    <property type="entry name" value="Krueppel_C2H2_ZnF"/>
</dbReference>
<dbReference type="AlphaFoldDB" id="A0A852CP36"/>
<dbReference type="Pfam" id="PF01352">
    <property type="entry name" value="KRAB"/>
    <property type="match status" value="1"/>
</dbReference>
<evidence type="ECO:0000313" key="2">
    <source>
        <dbReference type="EMBL" id="NXP82344.1"/>
    </source>
</evidence>
<reference evidence="2" key="1">
    <citation type="submission" date="2019-09" db="EMBL/GenBank/DDBJ databases">
        <title>Bird 10,000 Genomes (B10K) Project - Family phase.</title>
        <authorList>
            <person name="Zhang G."/>
        </authorList>
    </citation>
    <scope>NUCLEOTIDE SEQUENCE</scope>
    <source>
        <strain evidence="2">B10K-DU-001-30</strain>
        <tissue evidence="2">Muscle</tissue>
    </source>
</reference>
<gene>
    <name evidence="2" type="primary">Znf19_1</name>
    <name evidence="2" type="ORF">RAMSUL_R14462</name>
</gene>
<dbReference type="EMBL" id="WBNM01043318">
    <property type="protein sequence ID" value="NXP82344.1"/>
    <property type="molecule type" value="Genomic_DNA"/>
</dbReference>
<dbReference type="Proteomes" id="UP000611227">
    <property type="component" value="Unassembled WGS sequence"/>
</dbReference>
<dbReference type="PANTHER" id="PTHR23232:SF163">
    <property type="entry name" value="ZINC FINGER PROTEIN 589"/>
    <property type="match status" value="1"/>
</dbReference>
<dbReference type="Gene3D" id="6.10.140.140">
    <property type="match status" value="1"/>
</dbReference>
<dbReference type="InterPro" id="IPR001909">
    <property type="entry name" value="KRAB"/>
</dbReference>
<evidence type="ECO:0000259" key="1">
    <source>
        <dbReference type="PROSITE" id="PS50805"/>
    </source>
</evidence>
<dbReference type="SMART" id="SM00349">
    <property type="entry name" value="KRAB"/>
    <property type="match status" value="1"/>
</dbReference>
<feature type="non-terminal residue" evidence="2">
    <location>
        <position position="68"/>
    </location>
</feature>
<dbReference type="PROSITE" id="PS50805">
    <property type="entry name" value="KRAB"/>
    <property type="match status" value="1"/>
</dbReference>
<feature type="non-terminal residue" evidence="2">
    <location>
        <position position="1"/>
    </location>
</feature>
<dbReference type="InterPro" id="IPR036051">
    <property type="entry name" value="KRAB_dom_sf"/>
</dbReference>